<evidence type="ECO:0000256" key="5">
    <source>
        <dbReference type="ARBA" id="ARBA00022485"/>
    </source>
</evidence>
<dbReference type="SUPFAM" id="SSF52141">
    <property type="entry name" value="Uracil-DNA glycosylase-like"/>
    <property type="match status" value="1"/>
</dbReference>
<evidence type="ECO:0000256" key="3">
    <source>
        <dbReference type="ARBA" id="ARBA00012030"/>
    </source>
</evidence>
<dbReference type="InterPro" id="IPR051536">
    <property type="entry name" value="UDG_Type-4/5"/>
</dbReference>
<protein>
    <recommendedName>
        <fullName evidence="4">Type-4 uracil-DNA glycosylase</fullName>
        <ecNumber evidence="3">3.2.2.27</ecNumber>
    </recommendedName>
</protein>
<keyword evidence="7" id="KW-0227">DNA damage</keyword>
<evidence type="ECO:0000256" key="6">
    <source>
        <dbReference type="ARBA" id="ARBA00022723"/>
    </source>
</evidence>
<comment type="similarity">
    <text evidence="2">Belongs to the uracil-DNA glycosylase (UDG) superfamily. Type 4 (UDGa) family.</text>
</comment>
<dbReference type="CDD" id="cd10030">
    <property type="entry name" value="UDG-F4_TTUDGA_SPO1dp_like"/>
    <property type="match status" value="1"/>
</dbReference>
<evidence type="ECO:0000256" key="8">
    <source>
        <dbReference type="ARBA" id="ARBA00022801"/>
    </source>
</evidence>
<keyword evidence="6" id="KW-0479">Metal-binding</keyword>
<keyword evidence="9" id="KW-0408">Iron</keyword>
<keyword evidence="5" id="KW-0004">4Fe-4S</keyword>
<organism evidence="13 14">
    <name type="scientific">Candidatus Fimicola merdigallinarum</name>
    <dbReference type="NCBI Taxonomy" id="2840819"/>
    <lineage>
        <taxon>Bacteria</taxon>
        <taxon>Bacillati</taxon>
        <taxon>Bacillota</taxon>
        <taxon>Clostridia</taxon>
        <taxon>Lachnospirales</taxon>
        <taxon>Lachnospiraceae</taxon>
        <taxon>Lachnospiraceae incertae sedis</taxon>
        <taxon>Candidatus Fimicola</taxon>
    </lineage>
</organism>
<dbReference type="Proteomes" id="UP000823611">
    <property type="component" value="Unassembled WGS sequence"/>
</dbReference>
<dbReference type="InterPro" id="IPR005122">
    <property type="entry name" value="Uracil-DNA_glycosylase-like"/>
</dbReference>
<feature type="domain" description="Uracil-DNA glycosylase-like" evidence="12">
    <location>
        <begin position="23"/>
        <end position="169"/>
    </location>
</feature>
<name>A0A9D9DVT9_9FIRM</name>
<dbReference type="EC" id="3.2.2.27" evidence="3"/>
<evidence type="ECO:0000256" key="1">
    <source>
        <dbReference type="ARBA" id="ARBA00001400"/>
    </source>
</evidence>
<dbReference type="PANTHER" id="PTHR33693">
    <property type="entry name" value="TYPE-5 URACIL-DNA GLYCOSYLASE"/>
    <property type="match status" value="1"/>
</dbReference>
<dbReference type="AlphaFoldDB" id="A0A9D9DVT9"/>
<dbReference type="SMART" id="SM00986">
    <property type="entry name" value="UDG"/>
    <property type="match status" value="1"/>
</dbReference>
<keyword evidence="10" id="KW-0411">Iron-sulfur</keyword>
<reference evidence="13" key="1">
    <citation type="submission" date="2020-10" db="EMBL/GenBank/DDBJ databases">
        <authorList>
            <person name="Gilroy R."/>
        </authorList>
    </citation>
    <scope>NUCLEOTIDE SEQUENCE</scope>
    <source>
        <strain evidence="13">F6-4510</strain>
    </source>
</reference>
<dbReference type="PANTHER" id="PTHR33693:SF1">
    <property type="entry name" value="TYPE-4 URACIL-DNA GLYCOSYLASE"/>
    <property type="match status" value="1"/>
</dbReference>
<evidence type="ECO:0000256" key="10">
    <source>
        <dbReference type="ARBA" id="ARBA00023014"/>
    </source>
</evidence>
<dbReference type="InterPro" id="IPR036895">
    <property type="entry name" value="Uracil-DNA_glycosylase-like_sf"/>
</dbReference>
<dbReference type="NCBIfam" id="TIGR00758">
    <property type="entry name" value="UDG_fam4"/>
    <property type="match status" value="1"/>
</dbReference>
<dbReference type="GO" id="GO:0004844">
    <property type="term" value="F:uracil DNA N-glycosylase activity"/>
    <property type="evidence" value="ECO:0007669"/>
    <property type="project" value="UniProtKB-EC"/>
</dbReference>
<dbReference type="Pfam" id="PF03167">
    <property type="entry name" value="UDG"/>
    <property type="match status" value="1"/>
</dbReference>
<evidence type="ECO:0000313" key="14">
    <source>
        <dbReference type="Proteomes" id="UP000823611"/>
    </source>
</evidence>
<keyword evidence="11" id="KW-0234">DNA repair</keyword>
<dbReference type="GO" id="GO:0006281">
    <property type="term" value="P:DNA repair"/>
    <property type="evidence" value="ECO:0007669"/>
    <property type="project" value="UniProtKB-KW"/>
</dbReference>
<gene>
    <name evidence="13" type="ORF">IAC55_06985</name>
</gene>
<comment type="catalytic activity">
    <reaction evidence="1">
        <text>Hydrolyzes single-stranded DNA or mismatched double-stranded DNA and polynucleotides, releasing free uracil.</text>
        <dbReference type="EC" id="3.2.2.27"/>
    </reaction>
</comment>
<dbReference type="EMBL" id="JADIMX010000128">
    <property type="protein sequence ID" value="MBO8435047.1"/>
    <property type="molecule type" value="Genomic_DNA"/>
</dbReference>
<reference evidence="13" key="2">
    <citation type="journal article" date="2021" name="PeerJ">
        <title>Extensive microbial diversity within the chicken gut microbiome revealed by metagenomics and culture.</title>
        <authorList>
            <person name="Gilroy R."/>
            <person name="Ravi A."/>
            <person name="Getino M."/>
            <person name="Pursley I."/>
            <person name="Horton D.L."/>
            <person name="Alikhan N.F."/>
            <person name="Baker D."/>
            <person name="Gharbi K."/>
            <person name="Hall N."/>
            <person name="Watson M."/>
            <person name="Adriaenssens E.M."/>
            <person name="Foster-Nyarko E."/>
            <person name="Jarju S."/>
            <person name="Secka A."/>
            <person name="Antonio M."/>
            <person name="Oren A."/>
            <person name="Chaudhuri R.R."/>
            <person name="La Ragione R."/>
            <person name="Hildebrand F."/>
            <person name="Pallen M.J."/>
        </authorList>
    </citation>
    <scope>NUCLEOTIDE SEQUENCE</scope>
    <source>
        <strain evidence="13">F6-4510</strain>
    </source>
</reference>
<dbReference type="GO" id="GO:0046872">
    <property type="term" value="F:metal ion binding"/>
    <property type="evidence" value="ECO:0007669"/>
    <property type="project" value="UniProtKB-KW"/>
</dbReference>
<evidence type="ECO:0000256" key="7">
    <source>
        <dbReference type="ARBA" id="ARBA00022763"/>
    </source>
</evidence>
<keyword evidence="8" id="KW-0378">Hydrolase</keyword>
<evidence type="ECO:0000256" key="4">
    <source>
        <dbReference type="ARBA" id="ARBA00019403"/>
    </source>
</evidence>
<proteinExistence type="inferred from homology"/>
<evidence type="ECO:0000256" key="2">
    <source>
        <dbReference type="ARBA" id="ARBA00006521"/>
    </source>
</evidence>
<comment type="caution">
    <text evidence="13">The sequence shown here is derived from an EMBL/GenBank/DDBJ whole genome shotgun (WGS) entry which is preliminary data.</text>
</comment>
<evidence type="ECO:0000256" key="11">
    <source>
        <dbReference type="ARBA" id="ARBA00023204"/>
    </source>
</evidence>
<dbReference type="InterPro" id="IPR005273">
    <property type="entry name" value="Ura-DNA_glyco_family4"/>
</dbReference>
<evidence type="ECO:0000259" key="12">
    <source>
        <dbReference type="SMART" id="SM00986"/>
    </source>
</evidence>
<dbReference type="Gene3D" id="3.40.470.10">
    <property type="entry name" value="Uracil-DNA glycosylase-like domain"/>
    <property type="match status" value="1"/>
</dbReference>
<evidence type="ECO:0000256" key="9">
    <source>
        <dbReference type="ARBA" id="ARBA00023004"/>
    </source>
</evidence>
<evidence type="ECO:0000313" key="13">
    <source>
        <dbReference type="EMBL" id="MBO8435047.1"/>
    </source>
</evidence>
<accession>A0A9D9DVT9</accession>
<dbReference type="SMART" id="SM00987">
    <property type="entry name" value="UreE_C"/>
    <property type="match status" value="1"/>
</dbReference>
<dbReference type="GO" id="GO:0051539">
    <property type="term" value="F:4 iron, 4 sulfur cluster binding"/>
    <property type="evidence" value="ECO:0007669"/>
    <property type="project" value="UniProtKB-KW"/>
</dbReference>
<sequence length="179" mass="20440">MLEGACRGCKKCRLWETRTNIVIGTGNKNADIMFVGEGPGRQEDLTGEPFVGDAGKLLDKMLSAINLSRNEVYIANVVKCRPPGNRDPHDDEQEACLNYLRYQLMLVKPKIVVCLGRIASRVIISPDFRITKDRGKWYDKKGYKFIATYHPSALLRDPSKKRPAWEDFKSIRKMYDSIK</sequence>